<dbReference type="Gene3D" id="3.40.50.11740">
    <property type="entry name" value="HypD, alpha/beta domain 2"/>
    <property type="match status" value="2"/>
</dbReference>
<comment type="similarity">
    <text evidence="1">Belongs to the HypD family.</text>
</comment>
<dbReference type="PIRSF" id="PIRSF005622">
    <property type="entry name" value="Hydrgn_mat_hypD"/>
    <property type="match status" value="1"/>
</dbReference>
<name>A0A9D5Q7N8_9BACT</name>
<sequence length="364" mass="39703">MKYIREYRDKELVSHLTEELQAHSTQPLTFMEVCGGHTMAFYKFGLPALLPENIQLLSGPGCPVCVTATRYLDQAVAYARREDVTLATFGDLMRVPGSRSTLAQERARGADIRTVYSSLDALDIAAETPDRQVIFLGIGFETTAPTSAAAILEAAKRNIDNFFLFSAHKVMPPAMAALIDEGIPINGYLCPGHVSTVTGIAGYTALVERYQVSCVIAGFEPVDILQALLMLVQQQEAGRPAVEIQYTRAVKAEGNLKAQERMHEVFQPRDDWWRGLGVLAESGLGIREQYQQYDAEAKIAVDVEEPIEVAGCLCGEILKGLKIPLDCPLFGSVCTPSDPVGACMVSNEGACATYYKYKRPAVGV</sequence>
<dbReference type="Gene3D" id="6.10.20.100">
    <property type="match status" value="1"/>
</dbReference>
<reference evidence="4" key="1">
    <citation type="submission" date="2019-11" db="EMBL/GenBank/DDBJ databases">
        <title>Microbial mats filling the niche in hypersaline microbial mats.</title>
        <authorList>
            <person name="Wong H.L."/>
            <person name="Macleod F.I."/>
            <person name="White R.A. III"/>
            <person name="Burns B.P."/>
        </authorList>
    </citation>
    <scope>NUCLEOTIDE SEQUENCE</scope>
    <source>
        <strain evidence="4">Rbin_158</strain>
    </source>
</reference>
<proteinExistence type="inferred from homology"/>
<dbReference type="GO" id="GO:0005506">
    <property type="term" value="F:iron ion binding"/>
    <property type="evidence" value="ECO:0007669"/>
    <property type="project" value="TreeGrafter"/>
</dbReference>
<dbReference type="EMBL" id="WJJP01000683">
    <property type="protein sequence ID" value="MBD3327075.1"/>
    <property type="molecule type" value="Genomic_DNA"/>
</dbReference>
<dbReference type="PANTHER" id="PTHR30149:SF0">
    <property type="entry name" value="HYDROGENASE MATURATION FACTOR HYPD"/>
    <property type="match status" value="1"/>
</dbReference>
<dbReference type="NCBIfam" id="TIGR00075">
    <property type="entry name" value="hypD"/>
    <property type="match status" value="1"/>
</dbReference>
<evidence type="ECO:0000256" key="3">
    <source>
        <dbReference type="ARBA" id="ARBA00023004"/>
    </source>
</evidence>
<dbReference type="PANTHER" id="PTHR30149">
    <property type="entry name" value="HYDROGENASE PROTEIN ASSEMBLY PROTEIN HYPD"/>
    <property type="match status" value="1"/>
</dbReference>
<keyword evidence="2" id="KW-0479">Metal-binding</keyword>
<evidence type="ECO:0000313" key="5">
    <source>
        <dbReference type="Proteomes" id="UP000649604"/>
    </source>
</evidence>
<dbReference type="Pfam" id="PF01924">
    <property type="entry name" value="HypD"/>
    <property type="match status" value="1"/>
</dbReference>
<dbReference type="AlphaFoldDB" id="A0A9D5Q7N8"/>
<evidence type="ECO:0000256" key="2">
    <source>
        <dbReference type="ARBA" id="ARBA00022723"/>
    </source>
</evidence>
<comment type="caution">
    <text evidence="4">The sequence shown here is derived from an EMBL/GenBank/DDBJ whole genome shotgun (WGS) entry which is preliminary data.</text>
</comment>
<accession>A0A9D5Q7N8</accession>
<protein>
    <submittedName>
        <fullName evidence="4">Hydrogenase formation protein HypD</fullName>
    </submittedName>
</protein>
<evidence type="ECO:0000256" key="1">
    <source>
        <dbReference type="ARBA" id="ARBA00007888"/>
    </source>
</evidence>
<dbReference type="Proteomes" id="UP000649604">
    <property type="component" value="Unassembled WGS sequence"/>
</dbReference>
<organism evidence="4 5">
    <name type="scientific">candidate division KSB3 bacterium</name>
    <dbReference type="NCBI Taxonomy" id="2044937"/>
    <lineage>
        <taxon>Bacteria</taxon>
        <taxon>candidate division KSB3</taxon>
    </lineage>
</organism>
<evidence type="ECO:0000313" key="4">
    <source>
        <dbReference type="EMBL" id="MBD3327075.1"/>
    </source>
</evidence>
<gene>
    <name evidence="4" type="primary">hypD</name>
    <name evidence="4" type="ORF">GF339_20985</name>
</gene>
<dbReference type="GO" id="GO:0051604">
    <property type="term" value="P:protein maturation"/>
    <property type="evidence" value="ECO:0007669"/>
    <property type="project" value="TreeGrafter"/>
</dbReference>
<dbReference type="GO" id="GO:0051539">
    <property type="term" value="F:4 iron, 4 sulfur cluster binding"/>
    <property type="evidence" value="ECO:0007669"/>
    <property type="project" value="TreeGrafter"/>
</dbReference>
<dbReference type="GO" id="GO:0070025">
    <property type="term" value="F:carbon monoxide binding"/>
    <property type="evidence" value="ECO:0007669"/>
    <property type="project" value="TreeGrafter"/>
</dbReference>
<dbReference type="InterPro" id="IPR002780">
    <property type="entry name" value="Hyd_form_HypD"/>
</dbReference>
<dbReference type="InterPro" id="IPR042243">
    <property type="entry name" value="HypD_1"/>
</dbReference>
<dbReference type="InterPro" id="IPR042244">
    <property type="entry name" value="HypD_2_sf"/>
</dbReference>
<keyword evidence="3" id="KW-0408">Iron</keyword>